<proteinExistence type="predicted"/>
<dbReference type="PANTHER" id="PTHR35273:SF2">
    <property type="entry name" value="ALPHA-GALACTOSIDASE"/>
    <property type="match status" value="1"/>
</dbReference>
<sequence>MRTSRPPARRLPSPLAVAAVLLPFLVTACTGGTPGDGQGAGRPVLPPVHAGFDYQLGGAYTPPDGVDIVARDHTASPAPDAYNICYVNAFQAQPGEDKSWDPDLLLRDGAGTVVMDEEWGEAMLDIGTAAKRERIAEKVNGWIDQCASKGFQAVEPDNYDSYTRAPGNLLSADDAKAFLTLLASHAHEKGLAIGQKNTAELAPARKEVGLDFAVVEECGMYEECGDYVSAFGPHVVVVEYSERGLRAACDGWGDDIGVVRRDLDLVTKGSPGYVRETCADG</sequence>
<dbReference type="Gene3D" id="3.20.20.70">
    <property type="entry name" value="Aldolase class I"/>
    <property type="match status" value="1"/>
</dbReference>
<dbReference type="PANTHER" id="PTHR35273">
    <property type="entry name" value="ALPHA-1,4 POLYGALACTOSAMINIDASE, PUTATIVE (AFU_ORTHOLOGUE AFUA_3G07890)-RELATED"/>
    <property type="match status" value="1"/>
</dbReference>
<protein>
    <recommendedName>
        <fullName evidence="2">Glycoside-hydrolase family GH114 TIM-barrel domain-containing protein</fullName>
    </recommendedName>
</protein>
<accession>A0A0M8QJ71</accession>
<evidence type="ECO:0000313" key="4">
    <source>
        <dbReference type="Proteomes" id="UP000037773"/>
    </source>
</evidence>
<dbReference type="EMBL" id="LGCN01000143">
    <property type="protein sequence ID" value="KOT39442.1"/>
    <property type="molecule type" value="Genomic_DNA"/>
</dbReference>
<feature type="signal peptide" evidence="1">
    <location>
        <begin position="1"/>
        <end position="28"/>
    </location>
</feature>
<dbReference type="SUPFAM" id="SSF51445">
    <property type="entry name" value="(Trans)glycosidases"/>
    <property type="match status" value="1"/>
</dbReference>
<dbReference type="RefSeq" id="WP_030829025.1">
    <property type="nucleotide sequence ID" value="NZ_JBFBKA010000018.1"/>
</dbReference>
<name>A0A0M8QJ71_9ACTN</name>
<feature type="chain" id="PRO_5005820560" description="Glycoside-hydrolase family GH114 TIM-barrel domain-containing protein" evidence="1">
    <location>
        <begin position="29"/>
        <end position="281"/>
    </location>
</feature>
<dbReference type="Pfam" id="PF03537">
    <property type="entry name" value="Glyco_hydro_114"/>
    <property type="match status" value="1"/>
</dbReference>
<dbReference type="InterPro" id="IPR004352">
    <property type="entry name" value="GH114_TIM-barrel"/>
</dbReference>
<comment type="caution">
    <text evidence="3">The sequence shown here is derived from an EMBL/GenBank/DDBJ whole genome shotgun (WGS) entry which is preliminary data.</text>
</comment>
<feature type="domain" description="Glycoside-hydrolase family GH114 TIM-barrel" evidence="2">
    <location>
        <begin position="52"/>
        <end position="267"/>
    </location>
</feature>
<dbReference type="InterPro" id="IPR017853">
    <property type="entry name" value="GH"/>
</dbReference>
<evidence type="ECO:0000259" key="2">
    <source>
        <dbReference type="Pfam" id="PF03537"/>
    </source>
</evidence>
<evidence type="ECO:0000256" key="1">
    <source>
        <dbReference type="SAM" id="SignalP"/>
    </source>
</evidence>
<evidence type="ECO:0000313" key="3">
    <source>
        <dbReference type="EMBL" id="KOT39442.1"/>
    </source>
</evidence>
<reference evidence="3 4" key="1">
    <citation type="submission" date="2015-07" db="EMBL/GenBank/DDBJ databases">
        <authorList>
            <person name="Noorani M."/>
        </authorList>
    </citation>
    <scope>NUCLEOTIDE SEQUENCE [LARGE SCALE GENOMIC DNA]</scope>
    <source>
        <strain evidence="3 4">NRRL B-24567</strain>
    </source>
</reference>
<dbReference type="PROSITE" id="PS51257">
    <property type="entry name" value="PROKAR_LIPOPROTEIN"/>
    <property type="match status" value="1"/>
</dbReference>
<organism evidence="3 4">
    <name type="scientific">Streptomyces caelestis</name>
    <dbReference type="NCBI Taxonomy" id="36816"/>
    <lineage>
        <taxon>Bacteria</taxon>
        <taxon>Bacillati</taxon>
        <taxon>Actinomycetota</taxon>
        <taxon>Actinomycetes</taxon>
        <taxon>Kitasatosporales</taxon>
        <taxon>Streptomycetaceae</taxon>
        <taxon>Streptomyces</taxon>
    </lineage>
</organism>
<dbReference type="PATRIC" id="fig|36816.3.peg.3080"/>
<dbReference type="InterPro" id="IPR013785">
    <property type="entry name" value="Aldolase_TIM"/>
</dbReference>
<keyword evidence="1" id="KW-0732">Signal</keyword>
<dbReference type="OrthoDB" id="319933at2"/>
<gene>
    <name evidence="3" type="ORF">ADK41_14255</name>
</gene>
<keyword evidence="4" id="KW-1185">Reference proteome</keyword>
<dbReference type="AlphaFoldDB" id="A0A0M8QJ71"/>
<dbReference type="Proteomes" id="UP000037773">
    <property type="component" value="Unassembled WGS sequence"/>
</dbReference>